<dbReference type="SUPFAM" id="SSF81301">
    <property type="entry name" value="Nucleotidyltransferase"/>
    <property type="match status" value="1"/>
</dbReference>
<feature type="domain" description="RelA/SpoT" evidence="1">
    <location>
        <begin position="63"/>
        <end position="186"/>
    </location>
</feature>
<accession>A0ABN2WLP0</accession>
<reference evidence="2 3" key="1">
    <citation type="journal article" date="2019" name="Int. J. Syst. Evol. Microbiol.">
        <title>The Global Catalogue of Microorganisms (GCM) 10K type strain sequencing project: providing services to taxonomists for standard genome sequencing and annotation.</title>
        <authorList>
            <consortium name="The Broad Institute Genomics Platform"/>
            <consortium name="The Broad Institute Genome Sequencing Center for Infectious Disease"/>
            <person name="Wu L."/>
            <person name="Ma J."/>
        </authorList>
    </citation>
    <scope>NUCLEOTIDE SEQUENCE [LARGE SCALE GENOMIC DNA]</scope>
    <source>
        <strain evidence="2 3">JCM 15900</strain>
    </source>
</reference>
<dbReference type="EMBL" id="BAAAPZ010000004">
    <property type="protein sequence ID" value="GAA2095097.1"/>
    <property type="molecule type" value="Genomic_DNA"/>
</dbReference>
<evidence type="ECO:0000313" key="2">
    <source>
        <dbReference type="EMBL" id="GAA2095097.1"/>
    </source>
</evidence>
<dbReference type="Gene3D" id="1.10.287.860">
    <property type="entry name" value="Nucleotidyltransferase"/>
    <property type="match status" value="1"/>
</dbReference>
<keyword evidence="3" id="KW-1185">Reference proteome</keyword>
<comment type="caution">
    <text evidence="2">The sequence shown here is derived from an EMBL/GenBank/DDBJ whole genome shotgun (WGS) entry which is preliminary data.</text>
</comment>
<sequence length="252" mass="28775">MREREQDGTDAEMLAFARRTRASFSRFMMEYRFAVDTVLTKVNILRDEFLHLHEYNPIEHVTSRVKTPQSILEKVARKGCEPTLDSIRETITDIAGVRITCAFIADTYRILDALTSQDDVRIIEIKDYIARPKANGYKSLHAIIEVPVYLSTGAVPVIVEVQIRTIAMDFWASLEHKIFYKYSGEVPSHLSDDLSQAAATAEQLDLRMAELHSETRGAELEVSRSAEVVDEVDEKVLAQLWELTRRAERDDV</sequence>
<dbReference type="CDD" id="cd05399">
    <property type="entry name" value="NT_Rel-Spo_like"/>
    <property type="match status" value="1"/>
</dbReference>
<name>A0ABN2WLP0_9MICO</name>
<gene>
    <name evidence="2" type="ORF">GCM10009823_14480</name>
</gene>
<proteinExistence type="predicted"/>
<dbReference type="Gene3D" id="3.30.460.10">
    <property type="entry name" value="Beta Polymerase, domain 2"/>
    <property type="match status" value="1"/>
</dbReference>
<dbReference type="SMART" id="SM00954">
    <property type="entry name" value="RelA_SpoT"/>
    <property type="match status" value="1"/>
</dbReference>
<evidence type="ECO:0000259" key="1">
    <source>
        <dbReference type="SMART" id="SM00954"/>
    </source>
</evidence>
<dbReference type="Proteomes" id="UP001500984">
    <property type="component" value="Unassembled WGS sequence"/>
</dbReference>
<evidence type="ECO:0000313" key="3">
    <source>
        <dbReference type="Proteomes" id="UP001500984"/>
    </source>
</evidence>
<protein>
    <recommendedName>
        <fullName evidence="1">RelA/SpoT domain-containing protein</fullName>
    </recommendedName>
</protein>
<dbReference type="PANTHER" id="PTHR47837">
    <property type="entry name" value="GTP PYROPHOSPHOKINASE YJBM"/>
    <property type="match status" value="1"/>
</dbReference>
<dbReference type="InterPro" id="IPR007685">
    <property type="entry name" value="RelA_SpoT"/>
</dbReference>
<dbReference type="InterPro" id="IPR052366">
    <property type="entry name" value="GTP_Pyrophosphokinase"/>
</dbReference>
<dbReference type="Pfam" id="PF04607">
    <property type="entry name" value="RelA_SpoT"/>
    <property type="match status" value="1"/>
</dbReference>
<dbReference type="PANTHER" id="PTHR47837:SF2">
    <property type="entry name" value="GTP PYROPHOSPHOKINASE YWAC"/>
    <property type="match status" value="1"/>
</dbReference>
<organism evidence="2 3">
    <name type="scientific">Brevibacterium salitolerans</name>
    <dbReference type="NCBI Taxonomy" id="1403566"/>
    <lineage>
        <taxon>Bacteria</taxon>
        <taxon>Bacillati</taxon>
        <taxon>Actinomycetota</taxon>
        <taxon>Actinomycetes</taxon>
        <taxon>Micrococcales</taxon>
        <taxon>Brevibacteriaceae</taxon>
        <taxon>Brevibacterium</taxon>
    </lineage>
</organism>
<dbReference type="InterPro" id="IPR043519">
    <property type="entry name" value="NT_sf"/>
</dbReference>